<evidence type="ECO:0000313" key="2">
    <source>
        <dbReference type="Proteomes" id="UP000322530"/>
    </source>
</evidence>
<gene>
    <name evidence="1" type="ORF">KDI_23530</name>
</gene>
<name>A0A5A5TCP8_9CHLR</name>
<evidence type="ECO:0008006" key="3">
    <source>
        <dbReference type="Google" id="ProtNLM"/>
    </source>
</evidence>
<dbReference type="EMBL" id="BIXY01000030">
    <property type="protein sequence ID" value="GCF08789.1"/>
    <property type="molecule type" value="Genomic_DNA"/>
</dbReference>
<evidence type="ECO:0000313" key="1">
    <source>
        <dbReference type="EMBL" id="GCF08789.1"/>
    </source>
</evidence>
<dbReference type="Proteomes" id="UP000322530">
    <property type="component" value="Unassembled WGS sequence"/>
</dbReference>
<accession>A0A5A5TCP8</accession>
<comment type="caution">
    <text evidence="1">The sequence shown here is derived from an EMBL/GenBank/DDBJ whole genome shotgun (WGS) entry which is preliminary data.</text>
</comment>
<reference evidence="1 2" key="1">
    <citation type="submission" date="2019-01" db="EMBL/GenBank/DDBJ databases">
        <title>Draft genome sequence of Dictyobacter sp. Uno17.</title>
        <authorList>
            <person name="Wang C.M."/>
            <person name="Zheng Y."/>
            <person name="Sakai Y."/>
            <person name="Abe K."/>
            <person name="Yokota A."/>
            <person name="Yabe S."/>
        </authorList>
    </citation>
    <scope>NUCLEOTIDE SEQUENCE [LARGE SCALE GENOMIC DNA]</scope>
    <source>
        <strain evidence="1 2">Uno17</strain>
    </source>
</reference>
<dbReference type="OrthoDB" id="291334at2"/>
<organism evidence="1 2">
    <name type="scientific">Dictyobacter arantiisoli</name>
    <dbReference type="NCBI Taxonomy" id="2014874"/>
    <lineage>
        <taxon>Bacteria</taxon>
        <taxon>Bacillati</taxon>
        <taxon>Chloroflexota</taxon>
        <taxon>Ktedonobacteria</taxon>
        <taxon>Ktedonobacterales</taxon>
        <taxon>Dictyobacteraceae</taxon>
        <taxon>Dictyobacter</taxon>
    </lineage>
</organism>
<keyword evidence="2" id="KW-1185">Reference proteome</keyword>
<dbReference type="AlphaFoldDB" id="A0A5A5TCP8"/>
<dbReference type="Pfam" id="PF10042">
    <property type="entry name" value="DUF2278"/>
    <property type="match status" value="1"/>
</dbReference>
<proteinExistence type="predicted"/>
<dbReference type="RefSeq" id="WP_149401762.1">
    <property type="nucleotide sequence ID" value="NZ_BIXY01000030.1"/>
</dbReference>
<protein>
    <recommendedName>
        <fullName evidence="3">DUF2278 domain-containing protein</fullName>
    </recommendedName>
</protein>
<sequence length="220" mass="24834">MPETNYGVLIARPLESQMGTAGSPHYQIHVADSQGVHYRIAVNVLSQLKPYNLLYHIEDNFNYPITAELLKQQDGFTSIDKQNGINPNLAIDFIRSTIVEPEQMQPQQFTEIATESELNQFLQDRVKQAIADPEALIYAFGQRWGPEDSKPDQYFNFKPGNGIHNIHMNQGNSGKFASENGVWQDGALLIHLTGANKWIAIFLKFQSQSWKTDDNTGDPL</sequence>
<dbReference type="InterPro" id="IPR019268">
    <property type="entry name" value="DUF2278"/>
</dbReference>